<comment type="caution">
    <text evidence="2">The sequence shown here is derived from an EMBL/GenBank/DDBJ whole genome shotgun (WGS) entry which is preliminary data.</text>
</comment>
<sequence>MKKNKQARIKTSLIVLVASALIGGITVNQISATSTSGIVDTTTAYRDDSFDSLSAKKAQESLASTQQQKRTELEKQKKAQELKEQEAKKVQEQLEKQKAEQEQLEQAAQEQLEQAAQEQVAKQAQETANLTEQTATKQASNLQTTTQEQNASEVPETTQETTQQPVAQETQSTRTVDTQPQIPSVGLYIDGICAQIGSYNVDGGQVPTYTPLAYHWNTPQMASHNYYLVDNSNSTGLGQKVLALQIGDPVYLNGHLYHVTSSVTVYPGQYASDYFDFSHGLYIQTCYGASASEGMRTVILD</sequence>
<dbReference type="PATRIC" id="fig|1140003.3.peg.1856"/>
<dbReference type="EMBL" id="ASWO01000007">
    <property type="protein sequence ID" value="EOT83045.1"/>
    <property type="molecule type" value="Genomic_DNA"/>
</dbReference>
<feature type="compositionally biased region" description="Low complexity" evidence="1">
    <location>
        <begin position="153"/>
        <end position="171"/>
    </location>
</feature>
<evidence type="ECO:0000313" key="2">
    <source>
        <dbReference type="EMBL" id="EOT83045.1"/>
    </source>
</evidence>
<proteinExistence type="predicted"/>
<feature type="region of interest" description="Disordered" evidence="1">
    <location>
        <begin position="61"/>
        <end position="80"/>
    </location>
</feature>
<evidence type="ECO:0000313" key="3">
    <source>
        <dbReference type="Proteomes" id="UP000015961"/>
    </source>
</evidence>
<feature type="compositionally biased region" description="Polar residues" evidence="1">
    <location>
        <begin position="127"/>
        <end position="152"/>
    </location>
</feature>
<organism evidence="2 3">
    <name type="scientific">Enterococcus sulfureus ATCC 49903</name>
    <dbReference type="NCBI Taxonomy" id="1140003"/>
    <lineage>
        <taxon>Bacteria</taxon>
        <taxon>Bacillati</taxon>
        <taxon>Bacillota</taxon>
        <taxon>Bacilli</taxon>
        <taxon>Lactobacillales</taxon>
        <taxon>Enterococcaceae</taxon>
        <taxon>Enterococcus</taxon>
    </lineage>
</organism>
<dbReference type="OrthoDB" id="2152070at2"/>
<protein>
    <submittedName>
        <fullName evidence="2">Uncharacterized protein</fullName>
    </submittedName>
</protein>
<keyword evidence="3" id="KW-1185">Reference proteome</keyword>
<name>S0NYM5_9ENTE</name>
<accession>S0NYM5</accession>
<gene>
    <name evidence="2" type="ORF">I573_02158</name>
</gene>
<dbReference type="Proteomes" id="UP000015961">
    <property type="component" value="Unassembled WGS sequence"/>
</dbReference>
<dbReference type="AlphaFoldDB" id="S0NYM5"/>
<reference evidence="2 3" key="1">
    <citation type="submission" date="2013-03" db="EMBL/GenBank/DDBJ databases">
        <title>The Genome Sequence of Enterococcus sulfureus ATCC_49903 (PacBio/Illumina hybrid assembly).</title>
        <authorList>
            <consortium name="The Broad Institute Genomics Platform"/>
            <consortium name="The Broad Institute Genome Sequencing Center for Infectious Disease"/>
            <person name="Earl A."/>
            <person name="Russ C."/>
            <person name="Gilmore M."/>
            <person name="Surin D."/>
            <person name="Walker B."/>
            <person name="Young S."/>
            <person name="Zeng Q."/>
            <person name="Gargeya S."/>
            <person name="Fitzgerald M."/>
            <person name="Haas B."/>
            <person name="Abouelleil A."/>
            <person name="Allen A.W."/>
            <person name="Alvarado L."/>
            <person name="Arachchi H.M."/>
            <person name="Berlin A.M."/>
            <person name="Chapman S.B."/>
            <person name="Gainer-Dewar J."/>
            <person name="Goldberg J."/>
            <person name="Griggs A."/>
            <person name="Gujja S."/>
            <person name="Hansen M."/>
            <person name="Howarth C."/>
            <person name="Imamovic A."/>
            <person name="Ireland A."/>
            <person name="Larimer J."/>
            <person name="McCowan C."/>
            <person name="Murphy C."/>
            <person name="Pearson M."/>
            <person name="Poon T.W."/>
            <person name="Priest M."/>
            <person name="Roberts A."/>
            <person name="Saif S."/>
            <person name="Shea T."/>
            <person name="Sisk P."/>
            <person name="Sykes S."/>
            <person name="Wortman J."/>
            <person name="Nusbaum C."/>
            <person name="Birren B."/>
        </authorList>
    </citation>
    <scope>NUCLEOTIDE SEQUENCE [LARGE SCALE GENOMIC DNA]</scope>
    <source>
        <strain evidence="2 3">ATCC 49903</strain>
    </source>
</reference>
<dbReference type="RefSeq" id="WP_016186357.1">
    <property type="nucleotide sequence ID" value="NZ_ASWO01000007.1"/>
</dbReference>
<dbReference type="STRING" id="1140003.OMY_01925"/>
<evidence type="ECO:0000256" key="1">
    <source>
        <dbReference type="SAM" id="MobiDB-lite"/>
    </source>
</evidence>
<feature type="compositionally biased region" description="Basic and acidic residues" evidence="1">
    <location>
        <begin position="69"/>
        <end position="80"/>
    </location>
</feature>
<feature type="region of interest" description="Disordered" evidence="1">
    <location>
        <begin position="123"/>
        <end position="179"/>
    </location>
</feature>